<evidence type="ECO:0000313" key="3">
    <source>
        <dbReference type="Proteomes" id="UP001383192"/>
    </source>
</evidence>
<reference evidence="2 3" key="1">
    <citation type="submission" date="2024-01" db="EMBL/GenBank/DDBJ databases">
        <title>A draft genome for a cacao thread blight-causing isolate of Paramarasmius palmivorus.</title>
        <authorList>
            <person name="Baruah I.K."/>
            <person name="Bukari Y."/>
            <person name="Amoako-Attah I."/>
            <person name="Meinhardt L.W."/>
            <person name="Bailey B.A."/>
            <person name="Cohen S.P."/>
        </authorList>
    </citation>
    <scope>NUCLEOTIDE SEQUENCE [LARGE SCALE GENOMIC DNA]</scope>
    <source>
        <strain evidence="2 3">GH-12</strain>
    </source>
</reference>
<comment type="caution">
    <text evidence="2">The sequence shown here is derived from an EMBL/GenBank/DDBJ whole genome shotgun (WGS) entry which is preliminary data.</text>
</comment>
<dbReference type="Proteomes" id="UP001383192">
    <property type="component" value="Unassembled WGS sequence"/>
</dbReference>
<name>A0AAW0BS52_9AGAR</name>
<feature type="region of interest" description="Disordered" evidence="1">
    <location>
        <begin position="181"/>
        <end position="259"/>
    </location>
</feature>
<dbReference type="EMBL" id="JAYKXP010000080">
    <property type="protein sequence ID" value="KAK7029636.1"/>
    <property type="molecule type" value="Genomic_DNA"/>
</dbReference>
<accession>A0AAW0BS52</accession>
<feature type="compositionally biased region" description="Low complexity" evidence="1">
    <location>
        <begin position="181"/>
        <end position="215"/>
    </location>
</feature>
<gene>
    <name evidence="2" type="ORF">VNI00_014334</name>
</gene>
<protein>
    <submittedName>
        <fullName evidence="2">Uncharacterized protein</fullName>
    </submittedName>
</protein>
<evidence type="ECO:0000256" key="1">
    <source>
        <dbReference type="SAM" id="MobiDB-lite"/>
    </source>
</evidence>
<keyword evidence="3" id="KW-1185">Reference proteome</keyword>
<organism evidence="2 3">
    <name type="scientific">Paramarasmius palmivorus</name>
    <dbReference type="NCBI Taxonomy" id="297713"/>
    <lineage>
        <taxon>Eukaryota</taxon>
        <taxon>Fungi</taxon>
        <taxon>Dikarya</taxon>
        <taxon>Basidiomycota</taxon>
        <taxon>Agaricomycotina</taxon>
        <taxon>Agaricomycetes</taxon>
        <taxon>Agaricomycetidae</taxon>
        <taxon>Agaricales</taxon>
        <taxon>Marasmiineae</taxon>
        <taxon>Marasmiaceae</taxon>
        <taxon>Paramarasmius</taxon>
    </lineage>
</organism>
<evidence type="ECO:0000313" key="2">
    <source>
        <dbReference type="EMBL" id="KAK7029636.1"/>
    </source>
</evidence>
<feature type="compositionally biased region" description="Polar residues" evidence="1">
    <location>
        <begin position="216"/>
        <end position="228"/>
    </location>
</feature>
<proteinExistence type="predicted"/>
<dbReference type="AlphaFoldDB" id="A0AAW0BS52"/>
<sequence>MDSLTLLASLRPRSSTGEQPPFVLTPSALHTLHRTLPLAPTPGWHGNLPPGRSTALRDDSTAKIRPGATIPVATVAAPIPKTPAASSIPSTSYNNYSYYQGQYRSNNTTATPYVIPKTGGTNTTGYYQSYSQPTQQTGYYSYTQPYASSATVHQPYSSHAGWTQYNPSSGGATPTPVANSYSSFFNNSTQSQSTTPRPSPAVANTVATSSTAAAPKQSQWGGASTSAAGTPLTLPVHLRPNGQGQYYAPLPATSTPAAK</sequence>